<comment type="caution">
    <text evidence="2">The sequence shown here is derived from an EMBL/GenBank/DDBJ whole genome shotgun (WGS) entry which is preliminary data.</text>
</comment>
<feature type="signal peptide" evidence="1">
    <location>
        <begin position="1"/>
        <end position="19"/>
    </location>
</feature>
<sequence>MKKKFLIGIMSLTGCFVLAQVGINTQVPQSTLDVVAKTTDGSKPEGVIAPRLTGDQIKAGDSQYGISQIGSILYATSAVGISSAKTVNITKSGYYYYDGSVWQYMGPSVSASASFQSIRGNVTTVSSGSYTVDASDFIIVTNHSAVVSITFPSLSNSASDIGRVVHVFNNNTGAFAVTYSGSYTAGNSATNQGRGRTFVWTGTTWANIGI</sequence>
<reference evidence="2 3" key="1">
    <citation type="submission" date="2018-04" db="EMBL/GenBank/DDBJ databases">
        <title>Chryseobacterium oncorhynchi 701B-08T from rainbow trout, and Chryseobacterium viscerum 687B-08T from diseased fish.</title>
        <authorList>
            <person name="Jeong J.-J."/>
            <person name="Lee Y.J."/>
            <person name="Pathiraja D."/>
            <person name="Park B."/>
            <person name="Choi I.-G."/>
            <person name="Kim K.D."/>
        </authorList>
    </citation>
    <scope>NUCLEOTIDE SEQUENCE [LARGE SCALE GENOMIC DNA]</scope>
    <source>
        <strain evidence="2 3">687B-08</strain>
    </source>
</reference>
<feature type="chain" id="PRO_5016295785" evidence="1">
    <location>
        <begin position="20"/>
        <end position="210"/>
    </location>
</feature>
<dbReference type="EMBL" id="PPEG02000032">
    <property type="protein sequence ID" value="PWN57530.1"/>
    <property type="molecule type" value="Genomic_DNA"/>
</dbReference>
<evidence type="ECO:0000313" key="2">
    <source>
        <dbReference type="EMBL" id="PWN57530.1"/>
    </source>
</evidence>
<evidence type="ECO:0000256" key="1">
    <source>
        <dbReference type="SAM" id="SignalP"/>
    </source>
</evidence>
<proteinExistence type="predicted"/>
<gene>
    <name evidence="2" type="ORF">C1634_025660</name>
</gene>
<dbReference type="Proteomes" id="UP000236413">
    <property type="component" value="Unassembled WGS sequence"/>
</dbReference>
<dbReference type="AlphaFoldDB" id="A0A316W9B3"/>
<accession>A0A316W9B3</accession>
<protein>
    <submittedName>
        <fullName evidence="2">Uncharacterized protein</fullName>
    </submittedName>
</protein>
<keyword evidence="1" id="KW-0732">Signal</keyword>
<organism evidence="2 3">
    <name type="scientific">Chryseobacterium viscerum</name>
    <dbReference type="NCBI Taxonomy" id="1037377"/>
    <lineage>
        <taxon>Bacteria</taxon>
        <taxon>Pseudomonadati</taxon>
        <taxon>Bacteroidota</taxon>
        <taxon>Flavobacteriia</taxon>
        <taxon>Flavobacteriales</taxon>
        <taxon>Weeksellaceae</taxon>
        <taxon>Chryseobacterium group</taxon>
        <taxon>Chryseobacterium</taxon>
    </lineage>
</organism>
<dbReference type="PROSITE" id="PS51257">
    <property type="entry name" value="PROKAR_LIPOPROTEIN"/>
    <property type="match status" value="1"/>
</dbReference>
<evidence type="ECO:0000313" key="3">
    <source>
        <dbReference type="Proteomes" id="UP000236413"/>
    </source>
</evidence>
<name>A0A316W9B3_9FLAO</name>